<name>A0AAD1U5X7_EUPCR</name>
<feature type="region of interest" description="Disordered" evidence="1">
    <location>
        <begin position="71"/>
        <end position="95"/>
    </location>
</feature>
<dbReference type="EMBL" id="CAMPGE010003652">
    <property type="protein sequence ID" value="CAI2362493.1"/>
    <property type="molecule type" value="Genomic_DNA"/>
</dbReference>
<gene>
    <name evidence="2" type="ORF">ECRASSUSDP1_LOCUS3817</name>
</gene>
<keyword evidence="3" id="KW-1185">Reference proteome</keyword>
<evidence type="ECO:0000313" key="3">
    <source>
        <dbReference type="Proteomes" id="UP001295684"/>
    </source>
</evidence>
<evidence type="ECO:0000313" key="2">
    <source>
        <dbReference type="EMBL" id="CAI2362493.1"/>
    </source>
</evidence>
<proteinExistence type="predicted"/>
<protein>
    <submittedName>
        <fullName evidence="2">Uncharacterized protein</fullName>
    </submittedName>
</protein>
<dbReference type="Proteomes" id="UP001295684">
    <property type="component" value="Unassembled WGS sequence"/>
</dbReference>
<organism evidence="2 3">
    <name type="scientific">Euplotes crassus</name>
    <dbReference type="NCBI Taxonomy" id="5936"/>
    <lineage>
        <taxon>Eukaryota</taxon>
        <taxon>Sar</taxon>
        <taxon>Alveolata</taxon>
        <taxon>Ciliophora</taxon>
        <taxon>Intramacronucleata</taxon>
        <taxon>Spirotrichea</taxon>
        <taxon>Hypotrichia</taxon>
        <taxon>Euplotida</taxon>
        <taxon>Euplotidae</taxon>
        <taxon>Moneuplotes</taxon>
    </lineage>
</organism>
<comment type="caution">
    <text evidence="2">The sequence shown here is derived from an EMBL/GenBank/DDBJ whole genome shotgun (WGS) entry which is preliminary data.</text>
</comment>
<accession>A0AAD1U5X7</accession>
<feature type="compositionally biased region" description="Polar residues" evidence="1">
    <location>
        <begin position="78"/>
        <end position="95"/>
    </location>
</feature>
<evidence type="ECO:0000256" key="1">
    <source>
        <dbReference type="SAM" id="MobiDB-lite"/>
    </source>
</evidence>
<sequence length="150" mass="17375">MKTNSPRNQFWDDSSCTVSTEYNESPSKNSVYHWKGNANALEDVTKKSKSEKTILKQPILDDNSCFQKFGGKPERRSLNSSKQTLLHPQNSKSRGSYNKVLEKFRKSSSRDVLHFVKNSEKIRSLNWKEKCEVNKMISSSRILFQLNKKP</sequence>
<dbReference type="AlphaFoldDB" id="A0AAD1U5X7"/>
<reference evidence="2" key="1">
    <citation type="submission" date="2023-07" db="EMBL/GenBank/DDBJ databases">
        <authorList>
            <consortium name="AG Swart"/>
            <person name="Singh M."/>
            <person name="Singh A."/>
            <person name="Seah K."/>
            <person name="Emmerich C."/>
        </authorList>
    </citation>
    <scope>NUCLEOTIDE SEQUENCE</scope>
    <source>
        <strain evidence="2">DP1</strain>
    </source>
</reference>